<dbReference type="InterPro" id="IPR000383">
    <property type="entry name" value="Xaa-Pro-like_dom"/>
</dbReference>
<dbReference type="InterPro" id="IPR013736">
    <property type="entry name" value="Xaa-Pro_dipept_C"/>
</dbReference>
<evidence type="ECO:0000256" key="2">
    <source>
        <dbReference type="SAM" id="SignalP"/>
    </source>
</evidence>
<dbReference type="InterPro" id="IPR005674">
    <property type="entry name" value="CocE/Ser_esterase"/>
</dbReference>
<accession>A0ABW5N3C5</accession>
<feature type="domain" description="Xaa-Pro dipeptidyl-peptidase C-terminal" evidence="3">
    <location>
        <begin position="328"/>
        <end position="582"/>
    </location>
</feature>
<dbReference type="Gene3D" id="1.10.3020.10">
    <property type="entry name" value="alpha-amino acid ester hydrolase ( Helical cap domain)"/>
    <property type="match status" value="1"/>
</dbReference>
<dbReference type="EMBL" id="JBHULX010000003">
    <property type="protein sequence ID" value="MFD2590012.1"/>
    <property type="molecule type" value="Genomic_DNA"/>
</dbReference>
<proteinExistence type="predicted"/>
<dbReference type="Proteomes" id="UP001597459">
    <property type="component" value="Unassembled WGS sequence"/>
</dbReference>
<feature type="chain" id="PRO_5046362204" evidence="2">
    <location>
        <begin position="22"/>
        <end position="590"/>
    </location>
</feature>
<dbReference type="SUPFAM" id="SSF53474">
    <property type="entry name" value="alpha/beta-Hydrolases"/>
    <property type="match status" value="1"/>
</dbReference>
<comment type="caution">
    <text evidence="4">The sequence shown here is derived from an EMBL/GenBank/DDBJ whole genome shotgun (WGS) entry which is preliminary data.</text>
</comment>
<protein>
    <submittedName>
        <fullName evidence="4">CocE/NonD family hydrolase</fullName>
    </submittedName>
</protein>
<evidence type="ECO:0000313" key="4">
    <source>
        <dbReference type="EMBL" id="MFD2590012.1"/>
    </source>
</evidence>
<dbReference type="Pfam" id="PF02129">
    <property type="entry name" value="Peptidase_S15"/>
    <property type="match status" value="1"/>
</dbReference>
<dbReference type="Gene3D" id="3.40.50.1820">
    <property type="entry name" value="alpha/beta hydrolase"/>
    <property type="match status" value="1"/>
</dbReference>
<sequence>MKNIFLSFVFIFISSNLTLFAQSTDSLDIHLKLYQKIKMTDATQLSANIYMPNDLSKKYPTVLIITPYVSDENHVRGLFFARNEYVFVTVDCRGRGNSEGTFIPFEHDGKDGYEIINWIAQQSWNDGNIGMFGGSYRGMNQWLTLKQFPKNLKTIIPIASVGPGRDFPKYNNIFFPYMLRWLTFTSGKTRNGKLFGNAFWQIKQEALYKKEIPFYAYDSIVGTRNKVFQKWLSHPAHDTFWQSFYLTPEENNKIQIPILSITGHFDADQPGAMLYYNDHMKHGNPRAVKNHFLLIGPWSHGGTRSPKSKFGGLTFGENAVIDMNQLYLDWFNWTLKGKEKPAILKNRVMYYEMGTNQWEYTTDLTLLSNEQLSLYLESTTTNARDLFSSGTLTTSPPAKDILPDSIIYDPLTKKGIDNPSYQDTSSNYYTSQSYTNDANQLVYHSAPLSKNITVNGKISFEAYISIDVPDTDFMFTAYEITTDNTSIFLQKDYLRARYRNNLEKAQKVPKNEIVKYTFDGENLFSRVLKKGSRIRLIFSTIDSPEIQKNYNSWTDPSVQSGKHAQKAHIKLYHNKKYPSRLILPVKTIKK</sequence>
<dbReference type="GO" id="GO:0016787">
    <property type="term" value="F:hydrolase activity"/>
    <property type="evidence" value="ECO:0007669"/>
    <property type="project" value="UniProtKB-KW"/>
</dbReference>
<dbReference type="InterPro" id="IPR029058">
    <property type="entry name" value="AB_hydrolase_fold"/>
</dbReference>
<dbReference type="InterPro" id="IPR008979">
    <property type="entry name" value="Galactose-bd-like_sf"/>
</dbReference>
<reference evidence="5" key="1">
    <citation type="journal article" date="2019" name="Int. J. Syst. Evol. Microbiol.">
        <title>The Global Catalogue of Microorganisms (GCM) 10K type strain sequencing project: providing services to taxonomists for standard genome sequencing and annotation.</title>
        <authorList>
            <consortium name="The Broad Institute Genomics Platform"/>
            <consortium name="The Broad Institute Genome Sequencing Center for Infectious Disease"/>
            <person name="Wu L."/>
            <person name="Ma J."/>
        </authorList>
    </citation>
    <scope>NUCLEOTIDE SEQUENCE [LARGE SCALE GENOMIC DNA]</scope>
    <source>
        <strain evidence="5">KCTC 42423</strain>
    </source>
</reference>
<keyword evidence="5" id="KW-1185">Reference proteome</keyword>
<keyword evidence="2" id="KW-0732">Signal</keyword>
<dbReference type="SMART" id="SM00939">
    <property type="entry name" value="PepX_C"/>
    <property type="match status" value="1"/>
</dbReference>
<dbReference type="Pfam" id="PF08530">
    <property type="entry name" value="PepX_C"/>
    <property type="match status" value="1"/>
</dbReference>
<evidence type="ECO:0000256" key="1">
    <source>
        <dbReference type="ARBA" id="ARBA00022801"/>
    </source>
</evidence>
<evidence type="ECO:0000259" key="3">
    <source>
        <dbReference type="SMART" id="SM00939"/>
    </source>
</evidence>
<name>A0ABW5N3C5_9FLAO</name>
<dbReference type="SUPFAM" id="SSF49785">
    <property type="entry name" value="Galactose-binding domain-like"/>
    <property type="match status" value="1"/>
</dbReference>
<dbReference type="RefSeq" id="WP_378255923.1">
    <property type="nucleotide sequence ID" value="NZ_JBHSJV010000001.1"/>
</dbReference>
<dbReference type="NCBIfam" id="TIGR00976">
    <property type="entry name" value="CocE_NonD"/>
    <property type="match status" value="1"/>
</dbReference>
<organism evidence="4 5">
    <name type="scientific">Aquimarina hainanensis</name>
    <dbReference type="NCBI Taxonomy" id="1578017"/>
    <lineage>
        <taxon>Bacteria</taxon>
        <taxon>Pseudomonadati</taxon>
        <taxon>Bacteroidota</taxon>
        <taxon>Flavobacteriia</taxon>
        <taxon>Flavobacteriales</taxon>
        <taxon>Flavobacteriaceae</taxon>
        <taxon>Aquimarina</taxon>
    </lineage>
</organism>
<feature type="signal peptide" evidence="2">
    <location>
        <begin position="1"/>
        <end position="21"/>
    </location>
</feature>
<keyword evidence="1 4" id="KW-0378">Hydrolase</keyword>
<evidence type="ECO:0000313" key="5">
    <source>
        <dbReference type="Proteomes" id="UP001597459"/>
    </source>
</evidence>
<dbReference type="Gene3D" id="2.60.120.260">
    <property type="entry name" value="Galactose-binding domain-like"/>
    <property type="match status" value="1"/>
</dbReference>
<gene>
    <name evidence="4" type="ORF">ACFSTE_04170</name>
</gene>